<reference evidence="1" key="1">
    <citation type="journal article" date="2012" name="Nature">
        <title>The oyster genome reveals stress adaptation and complexity of shell formation.</title>
        <authorList>
            <person name="Zhang G."/>
            <person name="Fang X."/>
            <person name="Guo X."/>
            <person name="Li L."/>
            <person name="Luo R."/>
            <person name="Xu F."/>
            <person name="Yang P."/>
            <person name="Zhang L."/>
            <person name="Wang X."/>
            <person name="Qi H."/>
            <person name="Xiong Z."/>
            <person name="Que H."/>
            <person name="Xie Y."/>
            <person name="Holland P.W."/>
            <person name="Paps J."/>
            <person name="Zhu Y."/>
            <person name="Wu F."/>
            <person name="Chen Y."/>
            <person name="Wang J."/>
            <person name="Peng C."/>
            <person name="Meng J."/>
            <person name="Yang L."/>
            <person name="Liu J."/>
            <person name="Wen B."/>
            <person name="Zhang N."/>
            <person name="Huang Z."/>
            <person name="Zhu Q."/>
            <person name="Feng Y."/>
            <person name="Mount A."/>
            <person name="Hedgecock D."/>
            <person name="Xu Z."/>
            <person name="Liu Y."/>
            <person name="Domazet-Loso T."/>
            <person name="Du Y."/>
            <person name="Sun X."/>
            <person name="Zhang S."/>
            <person name="Liu B."/>
            <person name="Cheng P."/>
            <person name="Jiang X."/>
            <person name="Li J."/>
            <person name="Fan D."/>
            <person name="Wang W."/>
            <person name="Fu W."/>
            <person name="Wang T."/>
            <person name="Wang B."/>
            <person name="Zhang J."/>
            <person name="Peng Z."/>
            <person name="Li Y."/>
            <person name="Li N."/>
            <person name="Wang J."/>
            <person name="Chen M."/>
            <person name="He Y."/>
            <person name="Tan F."/>
            <person name="Song X."/>
            <person name="Zheng Q."/>
            <person name="Huang R."/>
            <person name="Yang H."/>
            <person name="Du X."/>
            <person name="Chen L."/>
            <person name="Yang M."/>
            <person name="Gaffney P.M."/>
            <person name="Wang S."/>
            <person name="Luo L."/>
            <person name="She Z."/>
            <person name="Ming Y."/>
            <person name="Huang W."/>
            <person name="Zhang S."/>
            <person name="Huang B."/>
            <person name="Zhang Y."/>
            <person name="Qu T."/>
            <person name="Ni P."/>
            <person name="Miao G."/>
            <person name="Wang J."/>
            <person name="Wang Q."/>
            <person name="Steinberg C.E."/>
            <person name="Wang H."/>
            <person name="Li N."/>
            <person name="Qian L."/>
            <person name="Zhang G."/>
            <person name="Li Y."/>
            <person name="Yang H."/>
            <person name="Liu X."/>
            <person name="Wang J."/>
            <person name="Yin Y."/>
            <person name="Wang J."/>
        </authorList>
    </citation>
    <scope>NUCLEOTIDE SEQUENCE [LARGE SCALE GENOMIC DNA]</scope>
    <source>
        <strain evidence="1">05x7-T-G4-1.051#20</strain>
    </source>
</reference>
<accession>K1PG72</accession>
<protein>
    <submittedName>
        <fullName evidence="1">Uncharacterized protein</fullName>
    </submittedName>
</protein>
<dbReference type="Gene3D" id="1.10.4020.10">
    <property type="entry name" value="DNA breaking-rejoining enzymes"/>
    <property type="match status" value="1"/>
</dbReference>
<gene>
    <name evidence="1" type="ORF">CGI_10005832</name>
</gene>
<dbReference type="InParanoid" id="K1PG72"/>
<dbReference type="PANTHER" id="PTHR46888">
    <property type="entry name" value="ZINC KNUCKLE DOMAINCONTAINING PROTEIN-RELATED"/>
    <property type="match status" value="1"/>
</dbReference>
<organism evidence="1">
    <name type="scientific">Magallana gigas</name>
    <name type="common">Pacific oyster</name>
    <name type="synonym">Crassostrea gigas</name>
    <dbReference type="NCBI Taxonomy" id="29159"/>
    <lineage>
        <taxon>Eukaryota</taxon>
        <taxon>Metazoa</taxon>
        <taxon>Spiralia</taxon>
        <taxon>Lophotrochozoa</taxon>
        <taxon>Mollusca</taxon>
        <taxon>Bivalvia</taxon>
        <taxon>Autobranchia</taxon>
        <taxon>Pteriomorphia</taxon>
        <taxon>Ostreida</taxon>
        <taxon>Ostreoidea</taxon>
        <taxon>Ostreidae</taxon>
        <taxon>Magallana</taxon>
    </lineage>
</organism>
<proteinExistence type="predicted"/>
<dbReference type="HOGENOM" id="CLU_795135_0_0_1"/>
<dbReference type="EMBL" id="JH818196">
    <property type="protein sequence ID" value="EKC20563.1"/>
    <property type="molecule type" value="Genomic_DNA"/>
</dbReference>
<evidence type="ECO:0000313" key="1">
    <source>
        <dbReference type="EMBL" id="EKC20563.1"/>
    </source>
</evidence>
<dbReference type="AlphaFoldDB" id="K1PG72"/>
<dbReference type="PANTHER" id="PTHR46888:SF1">
    <property type="entry name" value="RIBONUCLEASE H"/>
    <property type="match status" value="1"/>
</dbReference>
<sequence length="349" mass="39635">MSIYLQRWLKMAHIAETYEALFDLVLRDQFLNVCNRDLILFLKERMPKSIQDMAQLADQYREARMTNAVNLIRVKANGFQPPTVNHPGNPSDSSDKFQTCILADGSSIRVPVASIFIDTPYITETFEACCMGKPVYDLIIGNVGKVRPPGDPDTQWSETHAAEIRMQAEAKLKPRSQFKVPKISSKNITPKNKKVKQQTGDSLQKLCHVSTSGQEEDYKIDVKGKSKAFHVNMVTKYIDRNADPPNLNQDDEATVSSAVIDRPEDEDVEKYGLQSVEDKEELSRVDIIQELGPEDRQKIVGKDQLKAQSDKEKTIDKQTTNYDFIDIFYGPLKFAINEFFCNVNMLFIG</sequence>
<dbReference type="SUPFAM" id="SSF47353">
    <property type="entry name" value="Retrovirus capsid dimerization domain-like"/>
    <property type="match status" value="1"/>
</dbReference>
<dbReference type="InterPro" id="IPR038269">
    <property type="entry name" value="SCAN_sf"/>
</dbReference>
<name>K1PG72_MAGGI</name>